<evidence type="ECO:0000259" key="6">
    <source>
        <dbReference type="Pfam" id="PF17389"/>
    </source>
</evidence>
<dbReference type="Pfam" id="PF25788">
    <property type="entry name" value="Ig_Rha78A_N"/>
    <property type="match status" value="1"/>
</dbReference>
<reference evidence="8 9" key="1">
    <citation type="submission" date="2019-08" db="EMBL/GenBank/DDBJ databases">
        <title>Bacterial whole genome sequence for Glaciihabitans sp. CHu50b-6-2.</title>
        <authorList>
            <person name="Jin L."/>
        </authorList>
    </citation>
    <scope>NUCLEOTIDE SEQUENCE [LARGE SCALE GENOMIC DNA]</scope>
    <source>
        <strain evidence="8 9">CHu50b-6-2</strain>
    </source>
</reference>
<evidence type="ECO:0000256" key="3">
    <source>
        <dbReference type="ARBA" id="ARBA00022801"/>
    </source>
</evidence>
<dbReference type="Pfam" id="PF17390">
    <property type="entry name" value="Bac_rhamnosid_C"/>
    <property type="match status" value="1"/>
</dbReference>
<dbReference type="Gene3D" id="1.50.10.10">
    <property type="match status" value="1"/>
</dbReference>
<evidence type="ECO:0000259" key="7">
    <source>
        <dbReference type="Pfam" id="PF17390"/>
    </source>
</evidence>
<evidence type="ECO:0000256" key="2">
    <source>
        <dbReference type="ARBA" id="ARBA00012652"/>
    </source>
</evidence>
<evidence type="ECO:0000313" key="8">
    <source>
        <dbReference type="EMBL" id="TXN29537.1"/>
    </source>
</evidence>
<feature type="domain" description="Alpha-L-rhamnosidase six-hairpin glycosidase" evidence="6">
    <location>
        <begin position="407"/>
        <end position="752"/>
    </location>
</feature>
<evidence type="ECO:0000256" key="1">
    <source>
        <dbReference type="ARBA" id="ARBA00001445"/>
    </source>
</evidence>
<comment type="catalytic activity">
    <reaction evidence="1">
        <text>Hydrolysis of terminal non-reducing alpha-L-rhamnose residues in alpha-L-rhamnosides.</text>
        <dbReference type="EC" id="3.2.1.40"/>
    </reaction>
</comment>
<dbReference type="InterPro" id="IPR013783">
    <property type="entry name" value="Ig-like_fold"/>
</dbReference>
<dbReference type="Pfam" id="PF08531">
    <property type="entry name" value="Bac_rhamnosid_N"/>
    <property type="match status" value="1"/>
</dbReference>
<evidence type="ECO:0000313" key="9">
    <source>
        <dbReference type="Proteomes" id="UP000321379"/>
    </source>
</evidence>
<dbReference type="InterPro" id="IPR008928">
    <property type="entry name" value="6-hairpin_glycosidase_sf"/>
</dbReference>
<dbReference type="Gene3D" id="2.60.120.260">
    <property type="entry name" value="Galactose-binding domain-like"/>
    <property type="match status" value="2"/>
</dbReference>
<protein>
    <recommendedName>
        <fullName evidence="2">alpha-L-rhamnosidase</fullName>
        <ecNumber evidence="2">3.2.1.40</ecNumber>
    </recommendedName>
</protein>
<keyword evidence="3" id="KW-0378">Hydrolase</keyword>
<dbReference type="InterPro" id="IPR035396">
    <property type="entry name" value="Bac_rhamnosid6H"/>
</dbReference>
<dbReference type="PANTHER" id="PTHR33307">
    <property type="entry name" value="ALPHA-RHAMNOSIDASE (EUROFUNG)"/>
    <property type="match status" value="1"/>
</dbReference>
<evidence type="ECO:0000259" key="5">
    <source>
        <dbReference type="Pfam" id="PF08531"/>
    </source>
</evidence>
<dbReference type="Pfam" id="PF17389">
    <property type="entry name" value="Bac_rhamnosid6H"/>
    <property type="match status" value="1"/>
</dbReference>
<dbReference type="InterPro" id="IPR016007">
    <property type="entry name" value="Alpha_rhamnosid"/>
</dbReference>
<dbReference type="Proteomes" id="UP000321379">
    <property type="component" value="Unassembled WGS sequence"/>
</dbReference>
<dbReference type="InterPro" id="IPR008902">
    <property type="entry name" value="Rhamnosid_concanavalin"/>
</dbReference>
<sequence length="843" mass="91275">MPGSAGDAPVTFVGVSSPRLTWRISAAPPGWHQLGSEVEVRYPDGSTQIARLDGDDQILLDWPFRPLQSRDRAELRVRVSGPGGWSPWSPPAAVEASLLRSDDWAASWITPVTGADPSDPAPIIGTAFEVDSGLIRARLHVTALGIVTPRINGYLVSGDHFVPGWTTYDRLIRFRSYDVTTLLHEGDNQLSALVGNGWYRGRIASLPIHRGRPYGDRLGLLAQLELEYADGRRVTIGTDDEWRTAPSRILANDFYDGQTTDLRMPAAPSLAAPVERLDDETGRLDLAVAPPVRELETIAPATLQDYADIVIADFGRNLVGWVRLRVTAPAGTTVVVRHAEVLDDGELSVRPLRSAEATDRYVLAGGANELLEPELTYHGFRYAEIAGLPPGSLVSIEAVTIGSDLTRTAWFECSDPSLSQLHQNVVNSMVGNFLDVPTDCPQRDERLGWSGDIQVFAPTASTLFDVSAFLGGWLDTLALDQLPDGTVPATVPRVFPKESALAGWGDAAVIVPWVLYQRDGDVGILRRQYASMAAWVERVRTLAGDELLWRGGEQLGDWLDPLAPPDKPAAAQADPDVVATAYFFHSADLLALSAGALGMTEDAEHYATLAARIRSAFSRAYVQDNGRITSDCQTVYALALAWDLIDDAAVRSRAGERLAELVESQGFTVATGFLGTPLVLHALTIAGRTDHAYRMLTARAFPSWLYAVDLGATTIWERWDSLLPDGSVNPGEMTSFNHYAFGAVADWMHRTIGGLSALAPACRTVRIAPVPGAGLDSSRITYDCPYGRIEVGWRIVDGRFELEVTVPIGVTATVELPDGTHIANVEHGHHAFAADVPVVLATA</sequence>
<organism evidence="8 9">
    <name type="scientific">Lacisediminihabitans profunda</name>
    <dbReference type="NCBI Taxonomy" id="2594790"/>
    <lineage>
        <taxon>Bacteria</taxon>
        <taxon>Bacillati</taxon>
        <taxon>Actinomycetota</taxon>
        <taxon>Actinomycetes</taxon>
        <taxon>Micrococcales</taxon>
        <taxon>Microbacteriaceae</taxon>
        <taxon>Lacisediminihabitans</taxon>
    </lineage>
</organism>
<gene>
    <name evidence="8" type="ORF">FVP33_15055</name>
</gene>
<feature type="domain" description="Bacterial alpha-L-rhamnosidase N-terminal" evidence="5">
    <location>
        <begin position="135"/>
        <end position="264"/>
    </location>
</feature>
<dbReference type="Gene3D" id="2.60.420.10">
    <property type="entry name" value="Maltose phosphorylase, domain 3"/>
    <property type="match status" value="1"/>
</dbReference>
<dbReference type="EMBL" id="VRMG01000009">
    <property type="protein sequence ID" value="TXN29537.1"/>
    <property type="molecule type" value="Genomic_DNA"/>
</dbReference>
<accession>A0A5C8UPU6</accession>
<dbReference type="InterPro" id="IPR013737">
    <property type="entry name" value="Bac_rhamnosid_N"/>
</dbReference>
<comment type="caution">
    <text evidence="8">The sequence shown here is derived from an EMBL/GenBank/DDBJ whole genome shotgun (WGS) entry which is preliminary data.</text>
</comment>
<dbReference type="InterPro" id="IPR012341">
    <property type="entry name" value="6hp_glycosidase-like_sf"/>
</dbReference>
<proteinExistence type="predicted"/>
<dbReference type="GO" id="GO:0030596">
    <property type="term" value="F:alpha-L-rhamnosidase activity"/>
    <property type="evidence" value="ECO:0007669"/>
    <property type="project" value="UniProtKB-EC"/>
</dbReference>
<feature type="domain" description="Alpha-L-rhamnosidase concanavalin-like" evidence="4">
    <location>
        <begin position="310"/>
        <end position="391"/>
    </location>
</feature>
<dbReference type="Gene3D" id="2.60.40.10">
    <property type="entry name" value="Immunoglobulins"/>
    <property type="match status" value="1"/>
</dbReference>
<feature type="domain" description="Alpha-L-rhamnosidase C-terminal" evidence="7">
    <location>
        <begin position="754"/>
        <end position="825"/>
    </location>
</feature>
<dbReference type="GO" id="GO:0005975">
    <property type="term" value="P:carbohydrate metabolic process"/>
    <property type="evidence" value="ECO:0007669"/>
    <property type="project" value="InterPro"/>
</dbReference>
<dbReference type="InterPro" id="IPR035398">
    <property type="entry name" value="Bac_rhamnosid_C"/>
</dbReference>
<dbReference type="PIRSF" id="PIRSF010631">
    <property type="entry name" value="A-rhamnsds"/>
    <property type="match status" value="1"/>
</dbReference>
<dbReference type="Pfam" id="PF05592">
    <property type="entry name" value="Bac_rhamnosid"/>
    <property type="match status" value="1"/>
</dbReference>
<dbReference type="AlphaFoldDB" id="A0A5C8UPU6"/>
<dbReference type="SUPFAM" id="SSF48208">
    <property type="entry name" value="Six-hairpin glycosidases"/>
    <property type="match status" value="1"/>
</dbReference>
<keyword evidence="9" id="KW-1185">Reference proteome</keyword>
<name>A0A5C8UPU6_9MICO</name>
<dbReference type="EC" id="3.2.1.40" evidence="2"/>
<evidence type="ECO:0000259" key="4">
    <source>
        <dbReference type="Pfam" id="PF05592"/>
    </source>
</evidence>
<dbReference type="PANTHER" id="PTHR33307:SF6">
    <property type="entry name" value="ALPHA-RHAMNOSIDASE (EUROFUNG)-RELATED"/>
    <property type="match status" value="1"/>
</dbReference>